<evidence type="ECO:0000313" key="3">
    <source>
        <dbReference type="Proteomes" id="UP000215694"/>
    </source>
</evidence>
<dbReference type="Proteomes" id="UP000215694">
    <property type="component" value="Unassembled WGS sequence"/>
</dbReference>
<dbReference type="InterPro" id="IPR029058">
    <property type="entry name" value="AB_hydrolase_fold"/>
</dbReference>
<keyword evidence="2" id="KW-0378">Hydrolase</keyword>
<gene>
    <name evidence="2" type="ORF">CHL78_006930</name>
</gene>
<dbReference type="EMBL" id="NOJY02000009">
    <property type="protein sequence ID" value="RDY28032.1"/>
    <property type="molecule type" value="Genomic_DNA"/>
</dbReference>
<keyword evidence="3" id="KW-1185">Reference proteome</keyword>
<feature type="domain" description="AB hydrolase-1" evidence="1">
    <location>
        <begin position="39"/>
        <end position="131"/>
    </location>
</feature>
<name>A0A371J5H2_9FIRM</name>
<comment type="caution">
    <text evidence="2">The sequence shown here is derived from an EMBL/GenBank/DDBJ whole genome shotgun (WGS) entry which is preliminary data.</text>
</comment>
<organism evidence="2 3">
    <name type="scientific">Romboutsia weinsteinii</name>
    <dbReference type="NCBI Taxonomy" id="2020949"/>
    <lineage>
        <taxon>Bacteria</taxon>
        <taxon>Bacillati</taxon>
        <taxon>Bacillota</taxon>
        <taxon>Clostridia</taxon>
        <taxon>Peptostreptococcales</taxon>
        <taxon>Peptostreptococcaceae</taxon>
        <taxon>Romboutsia</taxon>
    </lineage>
</organism>
<reference evidence="2 3" key="1">
    <citation type="journal article" date="2017" name="Genome Announc.">
        <title>Draft Genome Sequence of Romboutsia weinsteinii sp. nov. Strain CCRI-19649(T) Isolated from Surface Water.</title>
        <authorList>
            <person name="Maheux A.F."/>
            <person name="Boudreau D.K."/>
            <person name="Berube E."/>
            <person name="Boissinot M."/>
            <person name="Cantin P."/>
            <person name="Raymond F."/>
            <person name="Corbeil J."/>
            <person name="Omar R.F."/>
            <person name="Bergeron M.G."/>
        </authorList>
    </citation>
    <scope>NUCLEOTIDE SEQUENCE [LARGE SCALE GENOMIC DNA]</scope>
    <source>
        <strain evidence="2 3">CCRI-19649</strain>
    </source>
</reference>
<dbReference type="PANTHER" id="PTHR43798:SF33">
    <property type="entry name" value="HYDROLASE, PUTATIVE (AFU_ORTHOLOGUE AFUA_2G14860)-RELATED"/>
    <property type="match status" value="1"/>
</dbReference>
<sequence length="257" mass="29793">MTKIYRGNHSMKYIEGWSNSDNVKIHYIYNEKYDKAKVPLLVCPGLSESAEDYIKLISDLNDRRCIVLSFRGRGKSDAPKNRYTLENHISDIESVAKKLNLNEFCIMARSRGVSYALGYSILNSSLLKGMIIEEYPPVHKKMPKGWAEEFISHMKDDKNYNIKYDVLKAIEKDSVQINFEGDLNKINCPILIMKGEKEESLLSRKEIGIYVKGLKSKTIKVKCFEHDGHDVPSDNYTEFLKTIEEFLLYRDRMKISK</sequence>
<dbReference type="GO" id="GO:0016787">
    <property type="term" value="F:hydrolase activity"/>
    <property type="evidence" value="ECO:0007669"/>
    <property type="project" value="UniProtKB-KW"/>
</dbReference>
<dbReference type="PANTHER" id="PTHR43798">
    <property type="entry name" value="MONOACYLGLYCEROL LIPASE"/>
    <property type="match status" value="1"/>
</dbReference>
<evidence type="ECO:0000259" key="1">
    <source>
        <dbReference type="Pfam" id="PF00561"/>
    </source>
</evidence>
<dbReference type="Pfam" id="PF00561">
    <property type="entry name" value="Abhydrolase_1"/>
    <property type="match status" value="1"/>
</dbReference>
<accession>A0A371J5H2</accession>
<evidence type="ECO:0000313" key="2">
    <source>
        <dbReference type="EMBL" id="RDY28032.1"/>
    </source>
</evidence>
<dbReference type="Gene3D" id="3.40.50.1820">
    <property type="entry name" value="alpha/beta hydrolase"/>
    <property type="match status" value="1"/>
</dbReference>
<dbReference type="GO" id="GO:0016020">
    <property type="term" value="C:membrane"/>
    <property type="evidence" value="ECO:0007669"/>
    <property type="project" value="TreeGrafter"/>
</dbReference>
<proteinExistence type="predicted"/>
<dbReference type="InterPro" id="IPR050266">
    <property type="entry name" value="AB_hydrolase_sf"/>
</dbReference>
<protein>
    <submittedName>
        <fullName evidence="2">Alpha/beta hydrolase</fullName>
    </submittedName>
</protein>
<dbReference type="AlphaFoldDB" id="A0A371J5H2"/>
<dbReference type="SUPFAM" id="SSF53474">
    <property type="entry name" value="alpha/beta-Hydrolases"/>
    <property type="match status" value="1"/>
</dbReference>
<dbReference type="InterPro" id="IPR000073">
    <property type="entry name" value="AB_hydrolase_1"/>
</dbReference>